<keyword evidence="3" id="KW-0175">Coiled coil</keyword>
<dbReference type="InterPro" id="IPR058627">
    <property type="entry name" value="MdtA-like_C"/>
</dbReference>
<proteinExistence type="inferred from homology"/>
<dbReference type="InterPro" id="IPR050465">
    <property type="entry name" value="UPF0194_transport"/>
</dbReference>
<evidence type="ECO:0000259" key="4">
    <source>
        <dbReference type="Pfam" id="PF25967"/>
    </source>
</evidence>
<name>A0A1G2G0R0_9BACT</name>
<evidence type="ECO:0000256" key="1">
    <source>
        <dbReference type="ARBA" id="ARBA00004196"/>
    </source>
</evidence>
<dbReference type="GO" id="GO:0030313">
    <property type="term" value="C:cell envelope"/>
    <property type="evidence" value="ECO:0007669"/>
    <property type="project" value="UniProtKB-SubCell"/>
</dbReference>
<evidence type="ECO:0000256" key="3">
    <source>
        <dbReference type="ARBA" id="ARBA00023054"/>
    </source>
</evidence>
<dbReference type="GO" id="GO:0022857">
    <property type="term" value="F:transmembrane transporter activity"/>
    <property type="evidence" value="ECO:0007669"/>
    <property type="project" value="InterPro"/>
</dbReference>
<dbReference type="PANTHER" id="PTHR32347">
    <property type="entry name" value="EFFLUX SYSTEM COMPONENT YKNX-RELATED"/>
    <property type="match status" value="1"/>
</dbReference>
<feature type="domain" description="Multidrug resistance protein MdtA-like C-terminal permuted SH3" evidence="4">
    <location>
        <begin position="431"/>
        <end position="485"/>
    </location>
</feature>
<reference evidence="5 6" key="1">
    <citation type="journal article" date="2016" name="Nat. Commun.">
        <title>Thousands of microbial genomes shed light on interconnected biogeochemical processes in an aquifer system.</title>
        <authorList>
            <person name="Anantharaman K."/>
            <person name="Brown C.T."/>
            <person name="Hug L.A."/>
            <person name="Sharon I."/>
            <person name="Castelle C.J."/>
            <person name="Probst A.J."/>
            <person name="Thomas B.C."/>
            <person name="Singh A."/>
            <person name="Wilkins M.J."/>
            <person name="Karaoz U."/>
            <person name="Brodie E.L."/>
            <person name="Williams K.H."/>
            <person name="Hubbard S.S."/>
            <person name="Banfield J.F."/>
        </authorList>
    </citation>
    <scope>NUCLEOTIDE SEQUENCE [LARGE SCALE GENOMIC DNA]</scope>
</reference>
<dbReference type="AlphaFoldDB" id="A0A1G2G0R0"/>
<dbReference type="NCBIfam" id="TIGR01730">
    <property type="entry name" value="RND_mfp"/>
    <property type="match status" value="1"/>
</dbReference>
<comment type="similarity">
    <text evidence="2">Belongs to the membrane fusion protein (MFP) (TC 8.A.1) family.</text>
</comment>
<dbReference type="Gene3D" id="2.40.420.20">
    <property type="match status" value="1"/>
</dbReference>
<comment type="caution">
    <text evidence="5">The sequence shown here is derived from an EMBL/GenBank/DDBJ whole genome shotgun (WGS) entry which is preliminary data.</text>
</comment>
<gene>
    <name evidence="5" type="ORF">A2719_03045</name>
</gene>
<dbReference type="PANTHER" id="PTHR32347:SF23">
    <property type="entry name" value="BLL5650 PROTEIN"/>
    <property type="match status" value="1"/>
</dbReference>
<dbReference type="STRING" id="1802114.A2719_03045"/>
<dbReference type="GO" id="GO:0016020">
    <property type="term" value="C:membrane"/>
    <property type="evidence" value="ECO:0007669"/>
    <property type="project" value="InterPro"/>
</dbReference>
<dbReference type="Gene3D" id="2.40.30.170">
    <property type="match status" value="1"/>
</dbReference>
<sequence length="490" mass="51833">MKEKSNGYETLVVEPGDFIQQVALAGTVVAADSVDLGFAQTGRLGHMYAKVGDDVVAGAVLAELENDDLYAQVLQKKAAVETARAELDSLQEGSRPEEIAVLEASIESDGIALDQARQAVENALRDAYTKADDAIRNKIDQFMSYSQTSGTSLVFLLPDAQLETTLTSERVAIEGVLVEWKERNIALITENNVSQMVAFAQNDLKQVSVLLADADSALSKAVTSSSVSRANINDWKSAIVTARTTINTSVSTLTSAVTTQQSAAATLKKDIRSLALEKAGASGADTNAQAARVRSAQAEVTQAQAQLAKTIIRAPFSGVITKADVRAGESVLSGSALVSLISRETLQIESYVPEIHVALLAAGNPAEAVLDAYGADIVFFATVVSIDPGETIRDGISTYRAVLQFTQQDPRIKTGMTSNITVTTRQKSGVISVPQGVVTNRGGATYVSVKKGDVLEERKVTTGMVSSLGFVEIISGLSSGDRVVLKMAEE</sequence>
<dbReference type="Pfam" id="PF25967">
    <property type="entry name" value="RND-MFP_C"/>
    <property type="match status" value="1"/>
</dbReference>
<evidence type="ECO:0000313" key="6">
    <source>
        <dbReference type="Proteomes" id="UP000177480"/>
    </source>
</evidence>
<dbReference type="InterPro" id="IPR006143">
    <property type="entry name" value="RND_pump_MFP"/>
</dbReference>
<evidence type="ECO:0000256" key="2">
    <source>
        <dbReference type="ARBA" id="ARBA00009477"/>
    </source>
</evidence>
<dbReference type="EMBL" id="MHNK01000010">
    <property type="protein sequence ID" value="OGZ43913.1"/>
    <property type="molecule type" value="Genomic_DNA"/>
</dbReference>
<organism evidence="5 6">
    <name type="scientific">Candidatus Ryanbacteria bacterium RIFCSPHIGHO2_01_FULL_45_22</name>
    <dbReference type="NCBI Taxonomy" id="1802114"/>
    <lineage>
        <taxon>Bacteria</taxon>
        <taxon>Candidatus Ryaniibacteriota</taxon>
    </lineage>
</organism>
<evidence type="ECO:0000313" key="5">
    <source>
        <dbReference type="EMBL" id="OGZ43913.1"/>
    </source>
</evidence>
<accession>A0A1G2G0R0</accession>
<dbReference type="Proteomes" id="UP000177480">
    <property type="component" value="Unassembled WGS sequence"/>
</dbReference>
<dbReference type="SUPFAM" id="SSF111369">
    <property type="entry name" value="HlyD-like secretion proteins"/>
    <property type="match status" value="1"/>
</dbReference>
<dbReference type="Gene3D" id="2.40.50.100">
    <property type="match status" value="2"/>
</dbReference>
<comment type="subcellular location">
    <subcellularLocation>
        <location evidence="1">Cell envelope</location>
    </subcellularLocation>
</comment>
<protein>
    <recommendedName>
        <fullName evidence="4">Multidrug resistance protein MdtA-like C-terminal permuted SH3 domain-containing protein</fullName>
    </recommendedName>
</protein>